<sequence length="151" mass="15292">MSLSVLAPLAGKVVAVQDVPDPVFAGQFVGPGLAIDPAREGEVTAVAPISGTVAKVHPHAFIVVNSAGRGVLTHLGLDTVSLAGEGFILHATEGDQVEAGAPMVTWNPAEVEAKGLNPIVPVIALEAQDSALRLTEAGTQLAAGDEAFSWA</sequence>
<dbReference type="PANTHER" id="PTHR45008">
    <property type="entry name" value="PTS SYSTEM GLUCOSE-SPECIFIC EIIA COMPONENT"/>
    <property type="match status" value="1"/>
</dbReference>
<name>A0A2I1KTC5_9ACTO</name>
<accession>A0A2I1KTC5</accession>
<evidence type="ECO:0000256" key="3">
    <source>
        <dbReference type="ARBA" id="ARBA00022597"/>
    </source>
</evidence>
<keyword evidence="2" id="KW-0813">Transport</keyword>
<dbReference type="Pfam" id="PF00358">
    <property type="entry name" value="PTS_EIIA_1"/>
    <property type="match status" value="1"/>
</dbReference>
<dbReference type="AlphaFoldDB" id="A0A2I1KTC5"/>
<dbReference type="Gene3D" id="2.70.70.10">
    <property type="entry name" value="Glucose Permease (Domain IIA)"/>
    <property type="match status" value="1"/>
</dbReference>
<dbReference type="InterPro" id="IPR011055">
    <property type="entry name" value="Dup_hybrid_motif"/>
</dbReference>
<dbReference type="PANTHER" id="PTHR45008:SF1">
    <property type="entry name" value="PTS SYSTEM GLUCOSE-SPECIFIC EIIA COMPONENT"/>
    <property type="match status" value="1"/>
</dbReference>
<reference evidence="8 9" key="1">
    <citation type="submission" date="2017-12" db="EMBL/GenBank/DDBJ databases">
        <title>Phylogenetic diversity of female urinary microbiome.</title>
        <authorList>
            <person name="Thomas-White K."/>
            <person name="Wolfe A.J."/>
        </authorList>
    </citation>
    <scope>NUCLEOTIDE SEQUENCE [LARGE SCALE GENOMIC DNA]</scope>
    <source>
        <strain evidence="8 9">UMB0319</strain>
    </source>
</reference>
<dbReference type="RefSeq" id="WP_006548610.1">
    <property type="nucleotide sequence ID" value="NZ_JAHAIH010000003.1"/>
</dbReference>
<dbReference type="SUPFAM" id="SSF51261">
    <property type="entry name" value="Duplicated hybrid motif"/>
    <property type="match status" value="1"/>
</dbReference>
<protein>
    <submittedName>
        <fullName evidence="8">PTS glucose transporter subunit IIA</fullName>
    </submittedName>
</protein>
<evidence type="ECO:0000313" key="9">
    <source>
        <dbReference type="Proteomes" id="UP000234778"/>
    </source>
</evidence>
<comment type="subcellular location">
    <subcellularLocation>
        <location evidence="1">Cytoplasm</location>
    </subcellularLocation>
</comment>
<evidence type="ECO:0000256" key="5">
    <source>
        <dbReference type="ARBA" id="ARBA00022683"/>
    </source>
</evidence>
<dbReference type="EMBL" id="PKHA01000004">
    <property type="protein sequence ID" value="PKY98871.1"/>
    <property type="molecule type" value="Genomic_DNA"/>
</dbReference>
<evidence type="ECO:0000256" key="6">
    <source>
        <dbReference type="ARBA" id="ARBA00022777"/>
    </source>
</evidence>
<gene>
    <name evidence="8" type="ORF">CYJ26_05660</name>
</gene>
<comment type="caution">
    <text evidence="8">The sequence shown here is derived from an EMBL/GenBank/DDBJ whole genome shotgun (WGS) entry which is preliminary data.</text>
</comment>
<dbReference type="GeneID" id="81708416"/>
<keyword evidence="3 8" id="KW-0762">Sugar transport</keyword>
<dbReference type="InterPro" id="IPR050890">
    <property type="entry name" value="PTS_EIIA_component"/>
</dbReference>
<dbReference type="GO" id="GO:0016301">
    <property type="term" value="F:kinase activity"/>
    <property type="evidence" value="ECO:0007669"/>
    <property type="project" value="UniProtKB-KW"/>
</dbReference>
<evidence type="ECO:0000256" key="1">
    <source>
        <dbReference type="ARBA" id="ARBA00004496"/>
    </source>
</evidence>
<organism evidence="8 9">
    <name type="scientific">Actinomyces urogenitalis</name>
    <dbReference type="NCBI Taxonomy" id="103621"/>
    <lineage>
        <taxon>Bacteria</taxon>
        <taxon>Bacillati</taxon>
        <taxon>Actinomycetota</taxon>
        <taxon>Actinomycetes</taxon>
        <taxon>Actinomycetales</taxon>
        <taxon>Actinomycetaceae</taxon>
        <taxon>Actinomyces</taxon>
    </lineage>
</organism>
<proteinExistence type="predicted"/>
<dbReference type="GO" id="GO:0009401">
    <property type="term" value="P:phosphoenolpyruvate-dependent sugar phosphotransferase system"/>
    <property type="evidence" value="ECO:0007669"/>
    <property type="project" value="UniProtKB-KW"/>
</dbReference>
<dbReference type="Proteomes" id="UP000234778">
    <property type="component" value="Unassembled WGS sequence"/>
</dbReference>
<evidence type="ECO:0000313" key="8">
    <source>
        <dbReference type="EMBL" id="PKY98871.1"/>
    </source>
</evidence>
<dbReference type="InterPro" id="IPR001127">
    <property type="entry name" value="PTS_EIIA_1_perm"/>
</dbReference>
<evidence type="ECO:0000256" key="4">
    <source>
        <dbReference type="ARBA" id="ARBA00022679"/>
    </source>
</evidence>
<evidence type="ECO:0000256" key="2">
    <source>
        <dbReference type="ARBA" id="ARBA00022448"/>
    </source>
</evidence>
<dbReference type="PROSITE" id="PS51093">
    <property type="entry name" value="PTS_EIIA_TYPE_1"/>
    <property type="match status" value="1"/>
</dbReference>
<keyword evidence="4" id="KW-0808">Transferase</keyword>
<keyword evidence="6" id="KW-0418">Kinase</keyword>
<feature type="domain" description="PTS EIIA type-1" evidence="7">
    <location>
        <begin position="21"/>
        <end position="126"/>
    </location>
</feature>
<dbReference type="GO" id="GO:0005737">
    <property type="term" value="C:cytoplasm"/>
    <property type="evidence" value="ECO:0007669"/>
    <property type="project" value="UniProtKB-SubCell"/>
</dbReference>
<keyword evidence="5" id="KW-0598">Phosphotransferase system</keyword>
<evidence type="ECO:0000259" key="7">
    <source>
        <dbReference type="PROSITE" id="PS51093"/>
    </source>
</evidence>